<keyword evidence="7 11" id="KW-0547">Nucleotide-binding</keyword>
<name>A0ABU1D5F0_9BURK</name>
<proteinExistence type="inferred from homology"/>
<keyword evidence="4 11" id="KW-0662">Pyridine nucleotide biosynthesis</keyword>
<dbReference type="PANTHER" id="PTHR39321">
    <property type="entry name" value="NICOTINATE-NUCLEOTIDE ADENYLYLTRANSFERASE-RELATED"/>
    <property type="match status" value="1"/>
</dbReference>
<dbReference type="HAMAP" id="MF_00244">
    <property type="entry name" value="NaMN_adenylyltr"/>
    <property type="match status" value="1"/>
</dbReference>
<evidence type="ECO:0000256" key="11">
    <source>
        <dbReference type="HAMAP-Rule" id="MF_00244"/>
    </source>
</evidence>
<evidence type="ECO:0000256" key="7">
    <source>
        <dbReference type="ARBA" id="ARBA00022741"/>
    </source>
</evidence>
<organism evidence="13 14">
    <name type="scientific">Yanghanlia caeni</name>
    <dbReference type="NCBI Taxonomy" id="3064283"/>
    <lineage>
        <taxon>Bacteria</taxon>
        <taxon>Pseudomonadati</taxon>
        <taxon>Pseudomonadota</taxon>
        <taxon>Betaproteobacteria</taxon>
        <taxon>Burkholderiales</taxon>
        <taxon>Alcaligenaceae</taxon>
        <taxon>Yanghanlia</taxon>
    </lineage>
</organism>
<keyword evidence="9 11" id="KW-0520">NAD</keyword>
<evidence type="ECO:0000256" key="9">
    <source>
        <dbReference type="ARBA" id="ARBA00023027"/>
    </source>
</evidence>
<dbReference type="EMBL" id="JAUZQE010000011">
    <property type="protein sequence ID" value="MDR4125675.1"/>
    <property type="molecule type" value="Genomic_DNA"/>
</dbReference>
<keyword evidence="8 11" id="KW-0067">ATP-binding</keyword>
<comment type="caution">
    <text evidence="13">The sequence shown here is derived from an EMBL/GenBank/DDBJ whole genome shotgun (WGS) entry which is preliminary data.</text>
</comment>
<dbReference type="RefSeq" id="WP_347286833.1">
    <property type="nucleotide sequence ID" value="NZ_JAUZQE010000011.1"/>
</dbReference>
<evidence type="ECO:0000256" key="6">
    <source>
        <dbReference type="ARBA" id="ARBA00022695"/>
    </source>
</evidence>
<evidence type="ECO:0000256" key="1">
    <source>
        <dbReference type="ARBA" id="ARBA00002324"/>
    </source>
</evidence>
<evidence type="ECO:0000259" key="12">
    <source>
        <dbReference type="Pfam" id="PF01467"/>
    </source>
</evidence>
<dbReference type="GO" id="GO:0016779">
    <property type="term" value="F:nucleotidyltransferase activity"/>
    <property type="evidence" value="ECO:0007669"/>
    <property type="project" value="UniProtKB-KW"/>
</dbReference>
<gene>
    <name evidence="11 13" type="primary">nadD</name>
    <name evidence="13" type="ORF">Q8947_06715</name>
</gene>
<keyword evidence="6 11" id="KW-0548">Nucleotidyltransferase</keyword>
<comment type="pathway">
    <text evidence="2 11">Cofactor biosynthesis; NAD(+) biosynthesis; deamido-NAD(+) from nicotinate D-ribonucleotide: step 1/1.</text>
</comment>
<dbReference type="Pfam" id="PF01467">
    <property type="entry name" value="CTP_transf_like"/>
    <property type="match status" value="1"/>
</dbReference>
<evidence type="ECO:0000313" key="14">
    <source>
        <dbReference type="Proteomes" id="UP001232156"/>
    </source>
</evidence>
<evidence type="ECO:0000256" key="4">
    <source>
        <dbReference type="ARBA" id="ARBA00022642"/>
    </source>
</evidence>
<evidence type="ECO:0000256" key="2">
    <source>
        <dbReference type="ARBA" id="ARBA00005019"/>
    </source>
</evidence>
<evidence type="ECO:0000256" key="3">
    <source>
        <dbReference type="ARBA" id="ARBA00009014"/>
    </source>
</evidence>
<sequence length="201" mass="21987">MDLSRQGLLGGSFDPVHRAHIALARHALEHLRLGRVTLIPAAQPWQRQALGASAAQRVAMLRLAVADEPGLDISTIEIDRGGPTYTIDTLRALPPGPEYFWILGADQLENFCTWREWEDIVARVQLAVAARPGSQPQPPAALQARLQQLGRTLHHVPMPPSTISATAIRARIARGESADSMLHPAVAQYIQRNALYRNPAA</sequence>
<accession>A0ABU1D5F0</accession>
<dbReference type="Gene3D" id="3.40.50.620">
    <property type="entry name" value="HUPs"/>
    <property type="match status" value="1"/>
</dbReference>
<feature type="domain" description="Cytidyltransferase-like" evidence="12">
    <location>
        <begin position="8"/>
        <end position="171"/>
    </location>
</feature>
<keyword evidence="5 11" id="KW-0808">Transferase</keyword>
<keyword evidence="14" id="KW-1185">Reference proteome</keyword>
<comment type="similarity">
    <text evidence="3 11">Belongs to the NadD family.</text>
</comment>
<reference evidence="13 14" key="1">
    <citation type="submission" date="2023-08" db="EMBL/GenBank/DDBJ databases">
        <title>Alcaligenaceae gen. nov., a novel taxon isolated from the sludge of Yixing Pesticide Factory.</title>
        <authorList>
            <person name="Ruan L."/>
        </authorList>
    </citation>
    <scope>NUCLEOTIDE SEQUENCE [LARGE SCALE GENOMIC DNA]</scope>
    <source>
        <strain evidence="13 14">LG-2</strain>
    </source>
</reference>
<comment type="function">
    <text evidence="1 11">Catalyzes the reversible adenylation of nicotinate mononucleotide (NaMN) to nicotinic acid adenine dinucleotide (NaAD).</text>
</comment>
<evidence type="ECO:0000256" key="5">
    <source>
        <dbReference type="ARBA" id="ARBA00022679"/>
    </source>
</evidence>
<dbReference type="Proteomes" id="UP001232156">
    <property type="component" value="Unassembled WGS sequence"/>
</dbReference>
<dbReference type="NCBIfam" id="TIGR00482">
    <property type="entry name" value="nicotinate (nicotinamide) nucleotide adenylyltransferase"/>
    <property type="match status" value="1"/>
</dbReference>
<dbReference type="EC" id="2.7.7.18" evidence="11"/>
<evidence type="ECO:0000313" key="13">
    <source>
        <dbReference type="EMBL" id="MDR4125675.1"/>
    </source>
</evidence>
<dbReference type="SUPFAM" id="SSF52374">
    <property type="entry name" value="Nucleotidylyl transferase"/>
    <property type="match status" value="1"/>
</dbReference>
<comment type="catalytic activity">
    <reaction evidence="10 11">
        <text>nicotinate beta-D-ribonucleotide + ATP + H(+) = deamido-NAD(+) + diphosphate</text>
        <dbReference type="Rhea" id="RHEA:22860"/>
        <dbReference type="ChEBI" id="CHEBI:15378"/>
        <dbReference type="ChEBI" id="CHEBI:30616"/>
        <dbReference type="ChEBI" id="CHEBI:33019"/>
        <dbReference type="ChEBI" id="CHEBI:57502"/>
        <dbReference type="ChEBI" id="CHEBI:58437"/>
        <dbReference type="EC" id="2.7.7.18"/>
    </reaction>
</comment>
<dbReference type="NCBIfam" id="NF000840">
    <property type="entry name" value="PRK00071.1-3"/>
    <property type="match status" value="1"/>
</dbReference>
<dbReference type="InterPro" id="IPR005248">
    <property type="entry name" value="NadD/NMNAT"/>
</dbReference>
<dbReference type="InterPro" id="IPR004821">
    <property type="entry name" value="Cyt_trans-like"/>
</dbReference>
<dbReference type="InterPro" id="IPR014729">
    <property type="entry name" value="Rossmann-like_a/b/a_fold"/>
</dbReference>
<dbReference type="CDD" id="cd02165">
    <property type="entry name" value="NMNAT"/>
    <property type="match status" value="1"/>
</dbReference>
<dbReference type="PANTHER" id="PTHR39321:SF3">
    <property type="entry name" value="PHOSPHOPANTETHEINE ADENYLYLTRANSFERASE"/>
    <property type="match status" value="1"/>
</dbReference>
<dbReference type="NCBIfam" id="TIGR00125">
    <property type="entry name" value="cyt_tran_rel"/>
    <property type="match status" value="1"/>
</dbReference>
<evidence type="ECO:0000256" key="10">
    <source>
        <dbReference type="ARBA" id="ARBA00048721"/>
    </source>
</evidence>
<protein>
    <recommendedName>
        <fullName evidence="11">Probable nicotinate-nucleotide adenylyltransferase</fullName>
        <ecNumber evidence="11">2.7.7.18</ecNumber>
    </recommendedName>
    <alternativeName>
        <fullName evidence="11">Deamido-NAD(+) diphosphorylase</fullName>
    </alternativeName>
    <alternativeName>
        <fullName evidence="11">Deamido-NAD(+) pyrophosphorylase</fullName>
    </alternativeName>
    <alternativeName>
        <fullName evidence="11">Nicotinate mononucleotide adenylyltransferase</fullName>
        <shortName evidence="11">NaMN adenylyltransferase</shortName>
    </alternativeName>
</protein>
<evidence type="ECO:0000256" key="8">
    <source>
        <dbReference type="ARBA" id="ARBA00022840"/>
    </source>
</evidence>